<dbReference type="InterPro" id="IPR013098">
    <property type="entry name" value="Ig_I-set"/>
</dbReference>
<feature type="region of interest" description="Disordered" evidence="9">
    <location>
        <begin position="1302"/>
        <end position="1409"/>
    </location>
</feature>
<keyword evidence="5 10" id="KW-1133">Transmembrane helix</keyword>
<dbReference type="GO" id="GO:0098609">
    <property type="term" value="P:cell-cell adhesion"/>
    <property type="evidence" value="ECO:0007669"/>
    <property type="project" value="TreeGrafter"/>
</dbReference>
<evidence type="ECO:0000313" key="15">
    <source>
        <dbReference type="Proteomes" id="UP000580250"/>
    </source>
</evidence>
<sequence>MLSVLVLINLFFLLCLARIATAGEPPTISEHPLDILVAKDDPATLRCEAEGEGVEITWYKDSEPVKVGNGHRLLLPDGSLLLLKVKSGGPDSDAGVYYCVAKNKFGEVRSQEANLRVAMLREEFRINPHSVQALIGNRVTLDCLPPKGFPEPVVSWRKDERELNTQNNEKYQLLDSGNLIVENAQKSDAGFYQCVASNSVGERISKPARLSVYEKPKFLVEPRNVVAEVNSSVLFECKVAGEPLPTISWKKRDGQMPIGRAYVARDRGGLRIDRVQPQDSGEYICFAKNPVGNVESSAHLHINSPPLFTKLPQNLRLIPGKTAIFECEAFGQPIPRIFWSKEGDQLFTFFSGLVSSDGRIQVTNEGRLIIDNIRQIDAGIYVCAAANSAGSTLAKASLSIISDATSHPPPIIQYGHQNQTLMLNDMAILPCQATGRLPVVINWMKDDMPLNLNSSDYKNRYRQQSMGTLQISDLNGIFTCKASNEDGETTWTSSLVVEEHTNRNTNFQRMPDATVLPSSPGRPNLLNISDDGIVELEWTAPERQGASPIVGYIIQYWSPEMGESWQNIMDVVTTTRFRIKNLRPGRSYIFLIRAENSKGIGLPSQPSSLITISTPIGYREPEEGSETSSQFGRMLDMETARQKLSSEQLVKLIEVRPLNSSAMLLSWKRQKKEPLVQGYYIKWRGPPLPHDHSWVNVTDPEIEHIIINGLRPFNNYEFFVIPYHYQIQGMPSNSLDGTTMEATPTMPPSDVRLRMLNISSLRISWRPPPTDHINGILKGFLINIKSNHSSVEDRNITTNERATSVTLYRLIPNASYAIRVAARTNAGVGIFFDEEPVVMNEETLHHHIRMFERLDSIWYRQPWAVLGCGILLWCLLLLVMIFFWYKCCHRGNGENEKEQREFIKIRDGSVCAPNTTVLGDALNAFWSSSHEQQQQQHYNAGTVETFTGTLVRGGGGGGGCHHLIGHNSSELLRNGGHNTGGNELVQLGHALHHYTGNLHLPQQRFNPDGSQIIDPPPISPSHHYHYTQLPDNLNSLDRKGGGPLSTFAAARQQKTPPKYYDDPSPYATTTLINPENANNNLCCNRSQGPSLPLNPAPTEPPRHFLSSAAVMRPAAPYHHNNKSFNELLELENSWHNNNKHQQQNNKRIAAAATLQQRRLRKAFLVQHQHFGTTSRGGGTGGKRNNSGHSTQRRNNGGGRSKSVATSNRQSSTTNPKEECFNNQRKIQQKQQQQQESPQTEISYVHSCEGSNNNNFEEAPQYDPVMTESIHQLVVEASSRRRKREERDRTSCSSARNRVSLIEDEERSEQNHPLIENGVATNYNDDEEEERVDELEDADGEMSEQSDAYISSTTRSGGGGCGGGGGNNSNKLSIDKETYYDFSPAPNRPSRQPMMGVNVSTLSSSGRQSS</sequence>
<dbReference type="FunFam" id="2.60.40.10:FF:000008">
    <property type="entry name" value="roundabout homolog 2 isoform X2"/>
    <property type="match status" value="1"/>
</dbReference>
<proteinExistence type="predicted"/>
<evidence type="ECO:0000256" key="8">
    <source>
        <dbReference type="ARBA" id="ARBA00023319"/>
    </source>
</evidence>
<feature type="compositionally biased region" description="Low complexity" evidence="9">
    <location>
        <begin position="1223"/>
        <end position="1234"/>
    </location>
</feature>
<feature type="region of interest" description="Disordered" evidence="9">
    <location>
        <begin position="1276"/>
        <end position="1295"/>
    </location>
</feature>
<dbReference type="CDD" id="cd00063">
    <property type="entry name" value="FN3"/>
    <property type="match status" value="3"/>
</dbReference>
<dbReference type="FunFam" id="2.60.40.10:FF:000189">
    <property type="entry name" value="Neogenin isoform 3"/>
    <property type="match status" value="2"/>
</dbReference>
<evidence type="ECO:0000256" key="7">
    <source>
        <dbReference type="ARBA" id="ARBA00023157"/>
    </source>
</evidence>
<dbReference type="GO" id="GO:0007411">
    <property type="term" value="P:axon guidance"/>
    <property type="evidence" value="ECO:0007669"/>
    <property type="project" value="TreeGrafter"/>
</dbReference>
<feature type="domain" description="Fibronectin type-III" evidence="13">
    <location>
        <begin position="649"/>
        <end position="742"/>
    </location>
</feature>
<gene>
    <name evidence="14" type="ORF">MENT_LOCUS20498</name>
</gene>
<feature type="compositionally biased region" description="Gly residues" evidence="9">
    <location>
        <begin position="1355"/>
        <end position="1366"/>
    </location>
</feature>
<feature type="compositionally biased region" description="Polar residues" evidence="9">
    <location>
        <begin position="1397"/>
        <end position="1409"/>
    </location>
</feature>
<dbReference type="PANTHER" id="PTHR44170:SF52">
    <property type="entry name" value="PROTEIN SAX-3"/>
    <property type="match status" value="1"/>
</dbReference>
<comment type="subcellular location">
    <subcellularLocation>
        <location evidence="1">Membrane</location>
        <topology evidence="1">Single-pass membrane protein</topology>
    </subcellularLocation>
</comment>
<evidence type="ECO:0000256" key="6">
    <source>
        <dbReference type="ARBA" id="ARBA00023136"/>
    </source>
</evidence>
<evidence type="ECO:0000256" key="1">
    <source>
        <dbReference type="ARBA" id="ARBA00004167"/>
    </source>
</evidence>
<evidence type="ECO:0000259" key="12">
    <source>
        <dbReference type="PROSITE" id="PS50835"/>
    </source>
</evidence>
<comment type="caution">
    <text evidence="14">The sequence shown here is derived from an EMBL/GenBank/DDBJ whole genome shotgun (WGS) entry which is preliminary data.</text>
</comment>
<evidence type="ECO:0000256" key="9">
    <source>
        <dbReference type="SAM" id="MobiDB-lite"/>
    </source>
</evidence>
<feature type="domain" description="Ig-like" evidence="12">
    <location>
        <begin position="26"/>
        <end position="116"/>
    </location>
</feature>
<protein>
    <submittedName>
        <fullName evidence="14">Uncharacterized protein</fullName>
    </submittedName>
</protein>
<evidence type="ECO:0000256" key="2">
    <source>
        <dbReference type="ARBA" id="ARBA00022692"/>
    </source>
</evidence>
<evidence type="ECO:0000256" key="4">
    <source>
        <dbReference type="ARBA" id="ARBA00022737"/>
    </source>
</evidence>
<dbReference type="InterPro" id="IPR013783">
    <property type="entry name" value="Ig-like_fold"/>
</dbReference>
<dbReference type="PROSITE" id="PS50853">
    <property type="entry name" value="FN3"/>
    <property type="match status" value="3"/>
</dbReference>
<feature type="transmembrane region" description="Helical" evidence="10">
    <location>
        <begin position="863"/>
        <end position="885"/>
    </location>
</feature>
<feature type="signal peptide" evidence="11">
    <location>
        <begin position="1"/>
        <end position="22"/>
    </location>
</feature>
<dbReference type="Proteomes" id="UP000580250">
    <property type="component" value="Unassembled WGS sequence"/>
</dbReference>
<dbReference type="EMBL" id="CAJEWN010000149">
    <property type="protein sequence ID" value="CAD2169173.1"/>
    <property type="molecule type" value="Genomic_DNA"/>
</dbReference>
<dbReference type="InterPro" id="IPR036179">
    <property type="entry name" value="Ig-like_dom_sf"/>
</dbReference>
<evidence type="ECO:0000256" key="11">
    <source>
        <dbReference type="SAM" id="SignalP"/>
    </source>
</evidence>
<feature type="domain" description="Ig-like" evidence="12">
    <location>
        <begin position="216"/>
        <end position="301"/>
    </location>
</feature>
<evidence type="ECO:0000256" key="3">
    <source>
        <dbReference type="ARBA" id="ARBA00022729"/>
    </source>
</evidence>
<feature type="domain" description="Ig-like" evidence="12">
    <location>
        <begin position="306"/>
        <end position="399"/>
    </location>
</feature>
<dbReference type="SMART" id="SM00409">
    <property type="entry name" value="IG"/>
    <property type="match status" value="5"/>
</dbReference>
<dbReference type="PROSITE" id="PS50835">
    <property type="entry name" value="IG_LIKE"/>
    <property type="match status" value="5"/>
</dbReference>
<dbReference type="SMART" id="SM00408">
    <property type="entry name" value="IGc2"/>
    <property type="match status" value="5"/>
</dbReference>
<feature type="domain" description="Fibronectin type-III" evidence="13">
    <location>
        <begin position="519"/>
        <end position="617"/>
    </location>
</feature>
<keyword evidence="6 10" id="KW-0472">Membrane</keyword>
<dbReference type="InterPro" id="IPR036116">
    <property type="entry name" value="FN3_sf"/>
</dbReference>
<accession>A0A6V7V406</accession>
<evidence type="ECO:0000256" key="5">
    <source>
        <dbReference type="ARBA" id="ARBA00022989"/>
    </source>
</evidence>
<reference evidence="14 15" key="1">
    <citation type="submission" date="2020-08" db="EMBL/GenBank/DDBJ databases">
        <authorList>
            <person name="Koutsovoulos G."/>
            <person name="Danchin GJ E."/>
        </authorList>
    </citation>
    <scope>NUCLEOTIDE SEQUENCE [LARGE SCALE GENOMIC DNA]</scope>
</reference>
<feature type="compositionally biased region" description="Polar residues" evidence="9">
    <location>
        <begin position="1344"/>
        <end position="1354"/>
    </location>
</feature>
<dbReference type="SUPFAM" id="SSF49265">
    <property type="entry name" value="Fibronectin type III"/>
    <property type="match status" value="2"/>
</dbReference>
<feature type="domain" description="Ig-like" evidence="12">
    <location>
        <begin position="122"/>
        <end position="211"/>
    </location>
</feature>
<dbReference type="FunFam" id="2.60.40.10:FF:000032">
    <property type="entry name" value="palladin isoform X1"/>
    <property type="match status" value="1"/>
</dbReference>
<keyword evidence="8" id="KW-0393">Immunoglobulin domain</keyword>
<dbReference type="InterPro" id="IPR003598">
    <property type="entry name" value="Ig_sub2"/>
</dbReference>
<evidence type="ECO:0000256" key="10">
    <source>
        <dbReference type="SAM" id="Phobius"/>
    </source>
</evidence>
<feature type="compositionally biased region" description="Acidic residues" evidence="9">
    <location>
        <begin position="1323"/>
        <end position="1343"/>
    </location>
</feature>
<dbReference type="GO" id="GO:0005886">
    <property type="term" value="C:plasma membrane"/>
    <property type="evidence" value="ECO:0007669"/>
    <property type="project" value="TreeGrafter"/>
</dbReference>
<feature type="domain" description="Fibronectin type-III" evidence="13">
    <location>
        <begin position="747"/>
        <end position="842"/>
    </location>
</feature>
<dbReference type="SUPFAM" id="SSF48726">
    <property type="entry name" value="Immunoglobulin"/>
    <property type="match status" value="5"/>
</dbReference>
<dbReference type="Pfam" id="PF13927">
    <property type="entry name" value="Ig_3"/>
    <property type="match status" value="2"/>
</dbReference>
<feature type="compositionally biased region" description="Polar residues" evidence="9">
    <location>
        <begin position="1202"/>
        <end position="1214"/>
    </location>
</feature>
<keyword evidence="4" id="KW-0677">Repeat</keyword>
<feature type="chain" id="PRO_5028364071" evidence="11">
    <location>
        <begin position="23"/>
        <end position="1409"/>
    </location>
</feature>
<dbReference type="Gene3D" id="2.60.40.10">
    <property type="entry name" value="Immunoglobulins"/>
    <property type="match status" value="8"/>
</dbReference>
<dbReference type="InterPro" id="IPR003599">
    <property type="entry name" value="Ig_sub"/>
</dbReference>
<name>A0A6V7V406_MELEN</name>
<feature type="domain" description="Ig-like" evidence="12">
    <location>
        <begin position="409"/>
        <end position="496"/>
    </location>
</feature>
<dbReference type="FunFam" id="2.60.40.10:FF:000028">
    <property type="entry name" value="Neuronal cell adhesion molecule"/>
    <property type="match status" value="1"/>
</dbReference>
<dbReference type="Pfam" id="PF07679">
    <property type="entry name" value="I-set"/>
    <property type="match status" value="3"/>
</dbReference>
<dbReference type="GO" id="GO:0030424">
    <property type="term" value="C:axon"/>
    <property type="evidence" value="ECO:0007669"/>
    <property type="project" value="TreeGrafter"/>
</dbReference>
<dbReference type="SMART" id="SM00060">
    <property type="entry name" value="FN3"/>
    <property type="match status" value="3"/>
</dbReference>
<dbReference type="OrthoDB" id="428111at2759"/>
<keyword evidence="7" id="KW-1015">Disulfide bond</keyword>
<organism evidence="14 15">
    <name type="scientific">Meloidogyne enterolobii</name>
    <name type="common">Root-knot nematode worm</name>
    <name type="synonym">Meloidogyne mayaguensis</name>
    <dbReference type="NCBI Taxonomy" id="390850"/>
    <lineage>
        <taxon>Eukaryota</taxon>
        <taxon>Metazoa</taxon>
        <taxon>Ecdysozoa</taxon>
        <taxon>Nematoda</taxon>
        <taxon>Chromadorea</taxon>
        <taxon>Rhabditida</taxon>
        <taxon>Tylenchina</taxon>
        <taxon>Tylenchomorpha</taxon>
        <taxon>Tylenchoidea</taxon>
        <taxon>Meloidogynidae</taxon>
        <taxon>Meloidogyninae</taxon>
        <taxon>Meloidogyne</taxon>
    </lineage>
</organism>
<evidence type="ECO:0000259" key="13">
    <source>
        <dbReference type="PROSITE" id="PS50853"/>
    </source>
</evidence>
<evidence type="ECO:0000313" key="14">
    <source>
        <dbReference type="EMBL" id="CAD2169173.1"/>
    </source>
</evidence>
<keyword evidence="2 10" id="KW-0812">Transmembrane</keyword>
<dbReference type="PANTHER" id="PTHR44170">
    <property type="entry name" value="PROTEIN SIDEKICK"/>
    <property type="match status" value="1"/>
</dbReference>
<keyword evidence="3 11" id="KW-0732">Signal</keyword>
<dbReference type="Pfam" id="PF00041">
    <property type="entry name" value="fn3"/>
    <property type="match status" value="2"/>
</dbReference>
<feature type="region of interest" description="Disordered" evidence="9">
    <location>
        <begin position="1169"/>
        <end position="1241"/>
    </location>
</feature>
<dbReference type="InterPro" id="IPR007110">
    <property type="entry name" value="Ig-like_dom"/>
</dbReference>
<dbReference type="InterPro" id="IPR003961">
    <property type="entry name" value="FN3_dom"/>
</dbReference>